<name>A0A086A097_9FLAO</name>
<comment type="caution">
    <text evidence="2">The sequence shown here is derived from an EMBL/GenBank/DDBJ whole genome shotgun (WGS) entry which is preliminary data.</text>
</comment>
<protein>
    <recommendedName>
        <fullName evidence="1">NTF2 fold domain-containing protein</fullName>
    </recommendedName>
</protein>
<evidence type="ECO:0000313" key="2">
    <source>
        <dbReference type="EMBL" id="KFF10111.1"/>
    </source>
</evidence>
<dbReference type="Pfam" id="PF15631">
    <property type="entry name" value="Imm-NTF2-2"/>
    <property type="match status" value="1"/>
</dbReference>
<gene>
    <name evidence="2" type="ORF">IW15_21475</name>
</gene>
<evidence type="ECO:0000259" key="1">
    <source>
        <dbReference type="Pfam" id="PF15631"/>
    </source>
</evidence>
<sequence>MFSCVDKHKKIILEKSLCLNNEDDAIKLAEKEWLQLYGESVYKKKPFKVQIKNDSIWIIKGTLQNDYDGGIPYIEINAKNCKVLNVYHGK</sequence>
<dbReference type="EMBL" id="JPRH01000013">
    <property type="protein sequence ID" value="KFF10111.1"/>
    <property type="molecule type" value="Genomic_DNA"/>
</dbReference>
<evidence type="ECO:0000313" key="3">
    <source>
        <dbReference type="Proteomes" id="UP000028705"/>
    </source>
</evidence>
<keyword evidence="3" id="KW-1185">Reference proteome</keyword>
<organism evidence="2 3">
    <name type="scientific">Chryseobacterium soli</name>
    <dbReference type="NCBI Taxonomy" id="445961"/>
    <lineage>
        <taxon>Bacteria</taxon>
        <taxon>Pseudomonadati</taxon>
        <taxon>Bacteroidota</taxon>
        <taxon>Flavobacteriia</taxon>
        <taxon>Flavobacteriales</taxon>
        <taxon>Weeksellaceae</taxon>
        <taxon>Chryseobacterium group</taxon>
        <taxon>Chryseobacterium</taxon>
    </lineage>
</organism>
<dbReference type="Proteomes" id="UP000028705">
    <property type="component" value="Unassembled WGS sequence"/>
</dbReference>
<feature type="domain" description="NTF2 fold" evidence="1">
    <location>
        <begin position="25"/>
        <end position="90"/>
    </location>
</feature>
<reference evidence="2 3" key="1">
    <citation type="submission" date="2014-07" db="EMBL/GenBank/DDBJ databases">
        <title>Genome of Chryseobacterium soli DSM 19298.</title>
        <authorList>
            <person name="Stropko S.J."/>
            <person name="Pipes S.E."/>
            <person name="Newman J."/>
        </authorList>
    </citation>
    <scope>NUCLEOTIDE SEQUENCE [LARGE SCALE GENOMIC DNA]</scope>
    <source>
        <strain evidence="2 3">DSM 19298</strain>
    </source>
</reference>
<dbReference type="eggNOG" id="ENOG5030IGF">
    <property type="taxonomic scope" value="Bacteria"/>
</dbReference>
<dbReference type="InterPro" id="IPR028921">
    <property type="entry name" value="NTF2_fold_dom"/>
</dbReference>
<dbReference type="AlphaFoldDB" id="A0A086A097"/>
<accession>A0A086A097</accession>
<proteinExistence type="predicted"/>